<name>A0ABR7KZQ6_9PSEU</name>
<evidence type="ECO:0000313" key="5">
    <source>
        <dbReference type="EMBL" id="MBC6445915.1"/>
    </source>
</evidence>
<organism evidence="5 6">
    <name type="scientific">Actinokineospora xionganensis</name>
    <dbReference type="NCBI Taxonomy" id="2684470"/>
    <lineage>
        <taxon>Bacteria</taxon>
        <taxon>Bacillati</taxon>
        <taxon>Actinomycetota</taxon>
        <taxon>Actinomycetes</taxon>
        <taxon>Pseudonocardiales</taxon>
        <taxon>Pseudonocardiaceae</taxon>
        <taxon>Actinokineospora</taxon>
    </lineage>
</organism>
<gene>
    <name evidence="5" type="ORF">GPZ80_01855</name>
</gene>
<dbReference type="Proteomes" id="UP000734823">
    <property type="component" value="Unassembled WGS sequence"/>
</dbReference>
<dbReference type="EMBL" id="JABVED010000001">
    <property type="protein sequence ID" value="MBC6445915.1"/>
    <property type="molecule type" value="Genomic_DNA"/>
</dbReference>
<comment type="caution">
    <text evidence="5">The sequence shown here is derived from an EMBL/GenBank/DDBJ whole genome shotgun (WGS) entry which is preliminary data.</text>
</comment>
<evidence type="ECO:0000259" key="4">
    <source>
        <dbReference type="Pfam" id="PF00198"/>
    </source>
</evidence>
<dbReference type="Gene3D" id="3.30.559.10">
    <property type="entry name" value="Chloramphenicol acetyltransferase-like domain"/>
    <property type="match status" value="1"/>
</dbReference>
<proteinExistence type="predicted"/>
<accession>A0ABR7KZQ6</accession>
<keyword evidence="6" id="KW-1185">Reference proteome</keyword>
<dbReference type="PANTHER" id="PTHR43178">
    <property type="entry name" value="DIHYDROLIPOAMIDE ACETYLTRANSFERASE COMPONENT OF PYRUVATE DEHYDROGENASE COMPLEX"/>
    <property type="match status" value="1"/>
</dbReference>
<comment type="cofactor">
    <cofactor evidence="1">
        <name>(R)-lipoate</name>
        <dbReference type="ChEBI" id="CHEBI:83088"/>
    </cofactor>
</comment>
<dbReference type="InterPro" id="IPR001078">
    <property type="entry name" value="2-oxoacid_DH_actylTfrase"/>
</dbReference>
<dbReference type="InterPro" id="IPR050743">
    <property type="entry name" value="2-oxoacid_DH_E2_comp"/>
</dbReference>
<evidence type="ECO:0000256" key="1">
    <source>
        <dbReference type="ARBA" id="ARBA00001938"/>
    </source>
</evidence>
<dbReference type="PANTHER" id="PTHR43178:SF5">
    <property type="entry name" value="LIPOAMIDE ACYLTRANSFERASE COMPONENT OF BRANCHED-CHAIN ALPHA-KETO ACID DEHYDROGENASE COMPLEX, MITOCHONDRIAL"/>
    <property type="match status" value="1"/>
</dbReference>
<dbReference type="InterPro" id="IPR023213">
    <property type="entry name" value="CAT-like_dom_sf"/>
</dbReference>
<dbReference type="Pfam" id="PF00198">
    <property type="entry name" value="2-oxoacid_dh"/>
    <property type="match status" value="2"/>
</dbReference>
<evidence type="ECO:0000256" key="2">
    <source>
        <dbReference type="ARBA" id="ARBA00022679"/>
    </source>
</evidence>
<feature type="domain" description="2-oxoacid dehydrogenase acyltransferase catalytic" evidence="4">
    <location>
        <begin position="22"/>
        <end position="126"/>
    </location>
</feature>
<evidence type="ECO:0000256" key="3">
    <source>
        <dbReference type="ARBA" id="ARBA00023315"/>
    </source>
</evidence>
<dbReference type="RefSeq" id="WP_187217976.1">
    <property type="nucleotide sequence ID" value="NZ_JABVED010000001.1"/>
</dbReference>
<reference evidence="5 6" key="1">
    <citation type="submission" date="2020-06" db="EMBL/GenBank/DDBJ databases">
        <title>Actinokineospora xiongansis sp. nov., isolated from soil of Baiyangdian.</title>
        <authorList>
            <person name="Zhang X."/>
        </authorList>
    </citation>
    <scope>NUCLEOTIDE SEQUENCE [LARGE SCALE GENOMIC DNA]</scope>
    <source>
        <strain evidence="5 6">HBU206404</strain>
    </source>
</reference>
<dbReference type="SUPFAM" id="SSF52777">
    <property type="entry name" value="CoA-dependent acyltransferases"/>
    <property type="match status" value="1"/>
</dbReference>
<keyword evidence="2" id="KW-0808">Transferase</keyword>
<feature type="domain" description="2-oxoacid dehydrogenase acyltransferase catalytic" evidence="4">
    <location>
        <begin position="181"/>
        <end position="260"/>
    </location>
</feature>
<protein>
    <submittedName>
        <fullName evidence="5">2-oxo acid dehydrogenase subunit E2</fullName>
    </submittedName>
</protein>
<sequence length="265" mass="29390">MTERVRGWRKLAGSSWRPPDDPQFYGELEIDASAMLSYVEYIREHTGTRLTMTHLVGRAVAYGLAEVPEMCARLAFGRTHPRESIDVFFIVATDGGRELTGVKISDADTKPAVRIADELNQRVEQITRGEDPAFGRSKRMLAVLPPMVLRRVLNLAAWLTSDLNLDLSPLGMPRQAFGAAMVTSVGMWGVRIAYSPLARYYRVPLLVLVGAVESRPMVVDGEVRARPVLTLTATVDHRYADGSHTARMADAVRRYCSNPSAFEPS</sequence>
<keyword evidence="3" id="KW-0012">Acyltransferase</keyword>
<evidence type="ECO:0000313" key="6">
    <source>
        <dbReference type="Proteomes" id="UP000734823"/>
    </source>
</evidence>